<feature type="non-terminal residue" evidence="1">
    <location>
        <position position="30"/>
    </location>
</feature>
<dbReference type="EMBL" id="LAZR01038946">
    <property type="protein sequence ID" value="KKL18236.1"/>
    <property type="molecule type" value="Genomic_DNA"/>
</dbReference>
<comment type="caution">
    <text evidence="1">The sequence shown here is derived from an EMBL/GenBank/DDBJ whole genome shotgun (WGS) entry which is preliminary data.</text>
</comment>
<dbReference type="AlphaFoldDB" id="A0A0F9DKM9"/>
<proteinExistence type="predicted"/>
<name>A0A0F9DKM9_9ZZZZ</name>
<organism evidence="1">
    <name type="scientific">marine sediment metagenome</name>
    <dbReference type="NCBI Taxonomy" id="412755"/>
    <lineage>
        <taxon>unclassified sequences</taxon>
        <taxon>metagenomes</taxon>
        <taxon>ecological metagenomes</taxon>
    </lineage>
</organism>
<evidence type="ECO:0000313" key="1">
    <source>
        <dbReference type="EMBL" id="KKL18236.1"/>
    </source>
</evidence>
<protein>
    <submittedName>
        <fullName evidence="1">Uncharacterized protein</fullName>
    </submittedName>
</protein>
<gene>
    <name evidence="1" type="ORF">LCGC14_2477560</name>
</gene>
<sequence>MLLASIAQAEPLRIATFNTELSRKGPGLLL</sequence>
<reference evidence="1" key="1">
    <citation type="journal article" date="2015" name="Nature">
        <title>Complex archaea that bridge the gap between prokaryotes and eukaryotes.</title>
        <authorList>
            <person name="Spang A."/>
            <person name="Saw J.H."/>
            <person name="Jorgensen S.L."/>
            <person name="Zaremba-Niedzwiedzka K."/>
            <person name="Martijn J."/>
            <person name="Lind A.E."/>
            <person name="van Eijk R."/>
            <person name="Schleper C."/>
            <person name="Guy L."/>
            <person name="Ettema T.J."/>
        </authorList>
    </citation>
    <scope>NUCLEOTIDE SEQUENCE</scope>
</reference>
<accession>A0A0F9DKM9</accession>